<reference evidence="1 2" key="2">
    <citation type="journal article" date="2022" name="Mol. Ecol. Resour.">
        <title>The genomes of chicory, endive, great burdock and yacon provide insights into Asteraceae paleo-polyploidization history and plant inulin production.</title>
        <authorList>
            <person name="Fan W."/>
            <person name="Wang S."/>
            <person name="Wang H."/>
            <person name="Wang A."/>
            <person name="Jiang F."/>
            <person name="Liu H."/>
            <person name="Zhao H."/>
            <person name="Xu D."/>
            <person name="Zhang Y."/>
        </authorList>
    </citation>
    <scope>NUCLEOTIDE SEQUENCE [LARGE SCALE GENOMIC DNA]</scope>
    <source>
        <strain evidence="2">cv. Yunnan</strain>
        <tissue evidence="1">Leaves</tissue>
    </source>
</reference>
<accession>A0ACB9IDW2</accession>
<organism evidence="1 2">
    <name type="scientific">Smallanthus sonchifolius</name>
    <dbReference type="NCBI Taxonomy" id="185202"/>
    <lineage>
        <taxon>Eukaryota</taxon>
        <taxon>Viridiplantae</taxon>
        <taxon>Streptophyta</taxon>
        <taxon>Embryophyta</taxon>
        <taxon>Tracheophyta</taxon>
        <taxon>Spermatophyta</taxon>
        <taxon>Magnoliopsida</taxon>
        <taxon>eudicotyledons</taxon>
        <taxon>Gunneridae</taxon>
        <taxon>Pentapetalae</taxon>
        <taxon>asterids</taxon>
        <taxon>campanulids</taxon>
        <taxon>Asterales</taxon>
        <taxon>Asteraceae</taxon>
        <taxon>Asteroideae</taxon>
        <taxon>Heliantheae alliance</taxon>
        <taxon>Millerieae</taxon>
        <taxon>Smallanthus</taxon>
    </lineage>
</organism>
<gene>
    <name evidence="1" type="ORF">L1987_22156</name>
</gene>
<dbReference type="Proteomes" id="UP001056120">
    <property type="component" value="Linkage Group LG08"/>
</dbReference>
<evidence type="ECO:0000313" key="2">
    <source>
        <dbReference type="Proteomes" id="UP001056120"/>
    </source>
</evidence>
<protein>
    <submittedName>
        <fullName evidence="1">Uncharacterized protein</fullName>
    </submittedName>
</protein>
<proteinExistence type="predicted"/>
<name>A0ACB9IDW2_9ASTR</name>
<comment type="caution">
    <text evidence="1">The sequence shown here is derived from an EMBL/GenBank/DDBJ whole genome shotgun (WGS) entry which is preliminary data.</text>
</comment>
<keyword evidence="2" id="KW-1185">Reference proteome</keyword>
<sequence>MSEEADEPFTGDEIQQIVDFIHIDLSSISPTAPPPQADQARLYIFTSVCSLASWEFLHLQACSYFQHTIVDLPEEG</sequence>
<dbReference type="EMBL" id="CM042025">
    <property type="protein sequence ID" value="KAI3806257.1"/>
    <property type="molecule type" value="Genomic_DNA"/>
</dbReference>
<evidence type="ECO:0000313" key="1">
    <source>
        <dbReference type="EMBL" id="KAI3806257.1"/>
    </source>
</evidence>
<reference evidence="2" key="1">
    <citation type="journal article" date="2022" name="Mol. Ecol. Resour.">
        <title>The genomes of chicory, endive, great burdock and yacon provide insights into Asteraceae palaeo-polyploidization history and plant inulin production.</title>
        <authorList>
            <person name="Fan W."/>
            <person name="Wang S."/>
            <person name="Wang H."/>
            <person name="Wang A."/>
            <person name="Jiang F."/>
            <person name="Liu H."/>
            <person name="Zhao H."/>
            <person name="Xu D."/>
            <person name="Zhang Y."/>
        </authorList>
    </citation>
    <scope>NUCLEOTIDE SEQUENCE [LARGE SCALE GENOMIC DNA]</scope>
    <source>
        <strain evidence="2">cv. Yunnan</strain>
    </source>
</reference>